<dbReference type="AlphaFoldDB" id="H9UJE4"/>
<evidence type="ECO:0000313" key="2">
    <source>
        <dbReference type="Proteomes" id="UP000007383"/>
    </source>
</evidence>
<evidence type="ECO:0000313" key="1">
    <source>
        <dbReference type="EMBL" id="AFG37637.1"/>
    </source>
</evidence>
<sequence length="415" mass="46662">MGLFSRRSKKISGAEIRAKLTDVIHTDSGVIISGSSQSNAIATQCVNLIAGSIASMPVELYFSTNTGGKVQAFDKPLRTLLKYQPNPDETPFTFYERIVRHLLDDGNAYLYRDNNGDTVRALYPLDPRKMHVDRDKNQRKIYTYDGTSIPSRNILHIPGRGYNGLKGVGVRQTARQHLELAGKMDKYAADAFDTGLTKRPVIDISEMYSDADPDDVKQIADYLRKNYSGSNKPFITFNGMKVQQLDSVDNRTAQLAENREYQTKIIASLYNVPVQMLNQGAAANVNLEVQNTNFLTYTLLPWIKIIEQYLRLLMTPFERERHFPEFNTAGLLRGDFETRMRGYATGIQHGILNHDQIAKLENQPALGTDAGRTFFVPANLMPLKDEVIDAYMAGAKQKAQQLTDQDTHGVGDDRK</sequence>
<reference evidence="2" key="1">
    <citation type="journal article" date="2013" name="Stand. Genomic Sci.">
        <title>Complete genome sequence of the halophilic bacterium Spirochaeta africana type strain (Z-7692(T)) from the alkaline Lake Magadi in the East African Rift.</title>
        <authorList>
            <person name="Liolos K."/>
            <person name="Abt B."/>
            <person name="Scheuner C."/>
            <person name="Teshima H."/>
            <person name="Held B."/>
            <person name="Lapidus A."/>
            <person name="Nolan M."/>
            <person name="Lucas S."/>
            <person name="Deshpande S."/>
            <person name="Cheng J.F."/>
            <person name="Tapia R."/>
            <person name="Goodwin L.A."/>
            <person name="Pitluck S."/>
            <person name="Pagani I."/>
            <person name="Ivanova N."/>
            <person name="Mavromatis K."/>
            <person name="Mikhailova N."/>
            <person name="Huntemann M."/>
            <person name="Pati A."/>
            <person name="Chen A."/>
            <person name="Palaniappan K."/>
            <person name="Land M."/>
            <person name="Rohde M."/>
            <person name="Tindall B.J."/>
            <person name="Detter J.C."/>
            <person name="Goker M."/>
            <person name="Bristow J."/>
            <person name="Eisen J.A."/>
            <person name="Markowitz V."/>
            <person name="Hugenholtz P."/>
            <person name="Woyke T."/>
            <person name="Klenk H.P."/>
            <person name="Kyrpides N.C."/>
        </authorList>
    </citation>
    <scope>NUCLEOTIDE SEQUENCE</scope>
    <source>
        <strain evidence="2">ATCC 700263 / DSM 8902 / Z-7692</strain>
    </source>
</reference>
<name>H9UJE4_SPIAZ</name>
<keyword evidence="2" id="KW-1185">Reference proteome</keyword>
<dbReference type="InterPro" id="IPR006944">
    <property type="entry name" value="Phage/GTA_portal"/>
</dbReference>
<organism evidence="1 2">
    <name type="scientific">Spirochaeta africana (strain ATCC 700263 / DSM 8902 / Z-7692)</name>
    <dbReference type="NCBI Taxonomy" id="889378"/>
    <lineage>
        <taxon>Bacteria</taxon>
        <taxon>Pseudomonadati</taxon>
        <taxon>Spirochaetota</taxon>
        <taxon>Spirochaetia</taxon>
        <taxon>Spirochaetales</taxon>
        <taxon>Spirochaetaceae</taxon>
        <taxon>Spirochaeta</taxon>
    </lineage>
</organism>
<dbReference type="Gene3D" id="3.30.1120.70">
    <property type="match status" value="1"/>
</dbReference>
<dbReference type="STRING" id="889378.Spiaf_1578"/>
<dbReference type="Gene3D" id="3.40.140.120">
    <property type="match status" value="1"/>
</dbReference>
<dbReference type="InterPro" id="IPR006427">
    <property type="entry name" value="Portal_HK97"/>
</dbReference>
<dbReference type="Gene3D" id="1.20.1270.210">
    <property type="match status" value="1"/>
</dbReference>
<accession>H9UJE4</accession>
<dbReference type="NCBIfam" id="TIGR01537">
    <property type="entry name" value="portal_HK97"/>
    <property type="match status" value="1"/>
</dbReference>
<dbReference type="RefSeq" id="WP_014455620.1">
    <property type="nucleotide sequence ID" value="NC_017098.1"/>
</dbReference>
<dbReference type="EMBL" id="CP003282">
    <property type="protein sequence ID" value="AFG37637.1"/>
    <property type="molecule type" value="Genomic_DNA"/>
</dbReference>
<dbReference type="Pfam" id="PF04860">
    <property type="entry name" value="Phage_portal"/>
    <property type="match status" value="1"/>
</dbReference>
<dbReference type="Proteomes" id="UP000007383">
    <property type="component" value="Chromosome"/>
</dbReference>
<proteinExistence type="predicted"/>
<dbReference type="eggNOG" id="COG4695">
    <property type="taxonomic scope" value="Bacteria"/>
</dbReference>
<dbReference type="KEGG" id="sfc:Spiaf_1578"/>
<dbReference type="PATRIC" id="fig|889378.3.peg.1570"/>
<dbReference type="HOGENOM" id="CLU_033789_0_1_12"/>
<gene>
    <name evidence="1" type="ordered locus">Spiaf_1578</name>
</gene>
<dbReference type="OrthoDB" id="9765386at2"/>
<protein>
    <submittedName>
        <fullName evidence="1">Phage portal protein, HK97 family</fullName>
    </submittedName>
</protein>